<reference evidence="2 3" key="1">
    <citation type="journal article" date="2015" name="Genome Biol. Evol.">
        <title>Phylogenomic analyses indicate that early fungi evolved digesting cell walls of algal ancestors of land plants.</title>
        <authorList>
            <person name="Chang Y."/>
            <person name="Wang S."/>
            <person name="Sekimoto S."/>
            <person name="Aerts A.L."/>
            <person name="Choi C."/>
            <person name="Clum A."/>
            <person name="LaButti K.M."/>
            <person name="Lindquist E.A."/>
            <person name="Yee Ngan C."/>
            <person name="Ohm R.A."/>
            <person name="Salamov A.A."/>
            <person name="Grigoriev I.V."/>
            <person name="Spatafora J.W."/>
            <person name="Berbee M.L."/>
        </authorList>
    </citation>
    <scope>NUCLEOTIDE SEQUENCE [LARGE SCALE GENOMIC DNA]</scope>
    <source>
        <strain evidence="2 3">JEL478</strain>
    </source>
</reference>
<name>A0A139A630_GONPJ</name>
<dbReference type="InterPro" id="IPR036291">
    <property type="entry name" value="NAD(P)-bd_dom_sf"/>
</dbReference>
<evidence type="ECO:0000313" key="3">
    <source>
        <dbReference type="Proteomes" id="UP000070544"/>
    </source>
</evidence>
<evidence type="ECO:0000259" key="1">
    <source>
        <dbReference type="Pfam" id="PF22917"/>
    </source>
</evidence>
<dbReference type="OMA" id="TWIETYR"/>
<dbReference type="AlphaFoldDB" id="A0A139A630"/>
<dbReference type="Proteomes" id="UP000070544">
    <property type="component" value="Unassembled WGS sequence"/>
</dbReference>
<sequence>MIPHDVKPTSKVALILGGNGITGTYLIEHLLTLPESEWSRIIGVSRKPPSPDWLVHDLKLSPLDASQVTQGIGRLTWICADFLEESVEELIAKFKSGRVEGTTHVFFGAYVRIDGTGGPKEHVANTDMFERSIRASIGAAGKTVKRILLQIGAKWYGPHTRKTLPVPLRESLEPDVKGASFYIPQRDFLGSYAAECQQQGLTWDWVITAPYTVWGFTRASYQSLATTIALYATIQAHLGEPLHFPGNNNRWLGADDAICADLLAKFNVWCITTPQCGGELFNVSNGEVFSWEYMWQIFVRYFRCKPPVTSNRRLANPLYSLEKNLASHDGRYGKGSMVWKEIARKYDLDPRAEEYATWWFGDFSLGGSRLVLMSMAKARKFGWTGSVDCEEMVQNILAKMTRAKVIPSQRHIAKL</sequence>
<dbReference type="PANTHER" id="PTHR32487">
    <property type="entry name" value="3-OXO-DELTA(4,5)-STEROID 5-BETA-REDUCTASE"/>
    <property type="match status" value="1"/>
</dbReference>
<proteinExistence type="predicted"/>
<dbReference type="Gene3D" id="3.40.50.720">
    <property type="entry name" value="NAD(P)-binding Rossmann-like Domain"/>
    <property type="match status" value="1"/>
</dbReference>
<keyword evidence="3" id="KW-1185">Reference proteome</keyword>
<dbReference type="InterPro" id="IPR055222">
    <property type="entry name" value="PRISE-like_Rossmann-fold"/>
</dbReference>
<dbReference type="EMBL" id="KQ965790">
    <property type="protein sequence ID" value="KXS12256.1"/>
    <property type="molecule type" value="Genomic_DNA"/>
</dbReference>
<evidence type="ECO:0000313" key="2">
    <source>
        <dbReference type="EMBL" id="KXS12256.1"/>
    </source>
</evidence>
<gene>
    <name evidence="2" type="ORF">M427DRAFT_59754</name>
</gene>
<organism evidence="2 3">
    <name type="scientific">Gonapodya prolifera (strain JEL478)</name>
    <name type="common">Monoblepharis prolifera</name>
    <dbReference type="NCBI Taxonomy" id="1344416"/>
    <lineage>
        <taxon>Eukaryota</taxon>
        <taxon>Fungi</taxon>
        <taxon>Fungi incertae sedis</taxon>
        <taxon>Chytridiomycota</taxon>
        <taxon>Chytridiomycota incertae sedis</taxon>
        <taxon>Monoblepharidomycetes</taxon>
        <taxon>Monoblepharidales</taxon>
        <taxon>Gonapodyaceae</taxon>
        <taxon>Gonapodya</taxon>
    </lineage>
</organism>
<feature type="domain" description="PRISE-like Rossmann-fold" evidence="1">
    <location>
        <begin position="13"/>
        <end position="307"/>
    </location>
</feature>
<dbReference type="Pfam" id="PF22917">
    <property type="entry name" value="PRISE"/>
    <property type="match status" value="1"/>
</dbReference>
<dbReference type="OrthoDB" id="1731983at2759"/>
<dbReference type="PANTHER" id="PTHR32487:SF0">
    <property type="entry name" value="3-OXO-DELTA(4,5)-STEROID 5-BETA-REDUCTASE"/>
    <property type="match status" value="1"/>
</dbReference>
<protein>
    <submittedName>
        <fullName evidence="2">NAD(P)-binding protein</fullName>
    </submittedName>
</protein>
<dbReference type="SUPFAM" id="SSF51735">
    <property type="entry name" value="NAD(P)-binding Rossmann-fold domains"/>
    <property type="match status" value="1"/>
</dbReference>
<accession>A0A139A630</accession>
<dbReference type="STRING" id="1344416.A0A139A630"/>